<feature type="compositionally biased region" description="Low complexity" evidence="5">
    <location>
        <begin position="7"/>
        <end position="26"/>
    </location>
</feature>
<dbReference type="EMBL" id="CP102514">
    <property type="protein sequence ID" value="UUY45837.1"/>
    <property type="molecule type" value="Genomic_DNA"/>
</dbReference>
<feature type="domain" description="HTH tetR-type" evidence="6">
    <location>
        <begin position="28"/>
        <end position="86"/>
    </location>
</feature>
<dbReference type="InterPro" id="IPR036271">
    <property type="entry name" value="Tet_transcr_reg_TetR-rel_C_sf"/>
</dbReference>
<dbReference type="InterPro" id="IPR001647">
    <property type="entry name" value="HTH_TetR"/>
</dbReference>
<evidence type="ECO:0000256" key="2">
    <source>
        <dbReference type="ARBA" id="ARBA00023125"/>
    </source>
</evidence>
<evidence type="ECO:0000256" key="4">
    <source>
        <dbReference type="PROSITE-ProRule" id="PRU00335"/>
    </source>
</evidence>
<dbReference type="SUPFAM" id="SSF48498">
    <property type="entry name" value="Tetracyclin repressor-like, C-terminal domain"/>
    <property type="match status" value="1"/>
</dbReference>
<evidence type="ECO:0000256" key="5">
    <source>
        <dbReference type="SAM" id="MobiDB-lite"/>
    </source>
</evidence>
<keyword evidence="8" id="KW-1185">Reference proteome</keyword>
<dbReference type="RefSeq" id="WP_183066212.1">
    <property type="nucleotide sequence ID" value="NZ_CP102514.1"/>
</dbReference>
<dbReference type="Pfam" id="PF00440">
    <property type="entry name" value="TetR_N"/>
    <property type="match status" value="1"/>
</dbReference>
<dbReference type="InterPro" id="IPR009057">
    <property type="entry name" value="Homeodomain-like_sf"/>
</dbReference>
<accession>A0ABY5PP35</accession>
<keyword evidence="3" id="KW-0804">Transcription</keyword>
<reference evidence="7" key="1">
    <citation type="submission" date="2022-08" db="EMBL/GenBank/DDBJ databases">
        <authorList>
            <person name="Tian L."/>
        </authorList>
    </citation>
    <scope>NUCLEOTIDE SEQUENCE</scope>
    <source>
        <strain evidence="7">CM253</strain>
    </source>
</reference>
<keyword evidence="2 4" id="KW-0238">DNA-binding</keyword>
<organism evidence="7 8">
    <name type="scientific">Streptomyces yangpuensis</name>
    <dbReference type="NCBI Taxonomy" id="1648182"/>
    <lineage>
        <taxon>Bacteria</taxon>
        <taxon>Bacillati</taxon>
        <taxon>Actinomycetota</taxon>
        <taxon>Actinomycetes</taxon>
        <taxon>Kitasatosporales</taxon>
        <taxon>Streptomycetaceae</taxon>
        <taxon>Streptomyces</taxon>
    </lineage>
</organism>
<dbReference type="Proteomes" id="UP001057738">
    <property type="component" value="Chromosome"/>
</dbReference>
<dbReference type="GeneID" id="95571933"/>
<evidence type="ECO:0000313" key="8">
    <source>
        <dbReference type="Proteomes" id="UP001057738"/>
    </source>
</evidence>
<evidence type="ECO:0000256" key="3">
    <source>
        <dbReference type="ARBA" id="ARBA00023163"/>
    </source>
</evidence>
<sequence length="205" mass="22303">MEHDHIATAAAAATAPAGSATTETATRARTRRAILDAAVTVLSANHGASLADVAEAAGVGRTTVHRYFAERSDLVAALGADVRERLHEATVRARVEEGPAPKALERLCLEYFELGDRLMLLFDVPQFLSWAGFEEETDSDRVLVRLIERGQSEGTVDAEADAEWLQNVLWSLLYAAWMQARDYGTPRHTALSSCLHTLRKAMAAS</sequence>
<dbReference type="InterPro" id="IPR050109">
    <property type="entry name" value="HTH-type_TetR-like_transc_reg"/>
</dbReference>
<name>A0ABY5PP35_9ACTN</name>
<evidence type="ECO:0000256" key="1">
    <source>
        <dbReference type="ARBA" id="ARBA00023015"/>
    </source>
</evidence>
<gene>
    <name evidence="7" type="ORF">NRK68_00585</name>
</gene>
<dbReference type="PROSITE" id="PS50977">
    <property type="entry name" value="HTH_TETR_2"/>
    <property type="match status" value="1"/>
</dbReference>
<feature type="DNA-binding region" description="H-T-H motif" evidence="4">
    <location>
        <begin position="49"/>
        <end position="68"/>
    </location>
</feature>
<dbReference type="SUPFAM" id="SSF46689">
    <property type="entry name" value="Homeodomain-like"/>
    <property type="match status" value="1"/>
</dbReference>
<evidence type="ECO:0000259" key="6">
    <source>
        <dbReference type="PROSITE" id="PS50977"/>
    </source>
</evidence>
<dbReference type="PANTHER" id="PTHR30055:SF234">
    <property type="entry name" value="HTH-TYPE TRANSCRIPTIONAL REGULATOR BETI"/>
    <property type="match status" value="1"/>
</dbReference>
<proteinExistence type="predicted"/>
<keyword evidence="1" id="KW-0805">Transcription regulation</keyword>
<dbReference type="PANTHER" id="PTHR30055">
    <property type="entry name" value="HTH-TYPE TRANSCRIPTIONAL REGULATOR RUTR"/>
    <property type="match status" value="1"/>
</dbReference>
<protein>
    <submittedName>
        <fullName evidence="7">TetR/AcrR family transcriptional regulator</fullName>
    </submittedName>
</protein>
<evidence type="ECO:0000313" key="7">
    <source>
        <dbReference type="EMBL" id="UUY45837.1"/>
    </source>
</evidence>
<dbReference type="Gene3D" id="1.10.357.10">
    <property type="entry name" value="Tetracycline Repressor, domain 2"/>
    <property type="match status" value="1"/>
</dbReference>
<feature type="region of interest" description="Disordered" evidence="5">
    <location>
        <begin position="1"/>
        <end position="26"/>
    </location>
</feature>